<keyword evidence="1 4" id="KW-0963">Cytoplasm</keyword>
<gene>
    <name evidence="5" type="ORF">PAPYR_6071</name>
</gene>
<dbReference type="InterPro" id="IPR023333">
    <property type="entry name" value="Proteasome_suB-type"/>
</dbReference>
<comment type="function">
    <text evidence="4">Non-catalytic component of the proteasome.</text>
</comment>
<dbReference type="Pfam" id="PF00227">
    <property type="entry name" value="Proteasome"/>
    <property type="match status" value="1"/>
</dbReference>
<keyword evidence="6" id="KW-1185">Reference proteome</keyword>
<sequence>MDAPITRTLEPINTGTSVVGITYKDGVLIASDTLVSYGSLSRFRSIQRLVSIGPCLIGASGDYSDFQHITDLLTQKVDEASFHQDGFQYTAPELFEYLCRVMYERRSKVNPYWNRVVMAGSKQGKPFLGCVDLYGTHYASPTVATGYGEQLAQPILRKEWHPDMSLEEAHALLEKCMRVLLYRDCYTINKVQFARIGLDGQTTIEPPAPLTGTRWEAPLTITLP</sequence>
<keyword evidence="2 4" id="KW-0647">Proteasome</keyword>
<dbReference type="InterPro" id="IPR016295">
    <property type="entry name" value="Proteasome_beta4"/>
</dbReference>
<dbReference type="SUPFAM" id="SSF56235">
    <property type="entry name" value="N-terminal nucleophile aminohydrolases (Ntn hydrolases)"/>
    <property type="match status" value="1"/>
</dbReference>
<dbReference type="InterPro" id="IPR016050">
    <property type="entry name" value="Proteasome_bsu_CS"/>
</dbReference>
<evidence type="ECO:0000256" key="2">
    <source>
        <dbReference type="ARBA" id="ARBA00022942"/>
    </source>
</evidence>
<dbReference type="PANTHER" id="PTHR32194:SF6">
    <property type="entry name" value="PROTEASOME SUBUNIT BETA"/>
    <property type="match status" value="1"/>
</dbReference>
<dbReference type="Proteomes" id="UP001141327">
    <property type="component" value="Unassembled WGS sequence"/>
</dbReference>
<comment type="similarity">
    <text evidence="4">Belongs to the peptidase T1B family.</text>
</comment>
<dbReference type="InterPro" id="IPR001353">
    <property type="entry name" value="Proteasome_sua/b"/>
</dbReference>
<evidence type="ECO:0000313" key="6">
    <source>
        <dbReference type="Proteomes" id="UP001141327"/>
    </source>
</evidence>
<comment type="subcellular location">
    <subcellularLocation>
        <location evidence="4">Cytoplasm</location>
    </subcellularLocation>
    <subcellularLocation>
        <location evidence="4">Nucleus</location>
    </subcellularLocation>
</comment>
<dbReference type="InterPro" id="IPR029055">
    <property type="entry name" value="Ntn_hydrolases_N"/>
</dbReference>
<dbReference type="EMBL" id="JAPMOS010000032">
    <property type="protein sequence ID" value="KAJ4458251.1"/>
    <property type="molecule type" value="Genomic_DNA"/>
</dbReference>
<dbReference type="PIRSF" id="PIRSF001213">
    <property type="entry name" value="Psome_endopept_beta"/>
    <property type="match status" value="1"/>
</dbReference>
<evidence type="ECO:0000256" key="4">
    <source>
        <dbReference type="PIRNR" id="PIRNR001213"/>
    </source>
</evidence>
<comment type="caution">
    <text evidence="5">The sequence shown here is derived from an EMBL/GenBank/DDBJ whole genome shotgun (WGS) entry which is preliminary data.</text>
</comment>
<name>A0ABQ8UJX6_9EUKA</name>
<dbReference type="GO" id="GO:0000502">
    <property type="term" value="C:proteasome complex"/>
    <property type="evidence" value="ECO:0007669"/>
    <property type="project" value="UniProtKB-KW"/>
</dbReference>
<evidence type="ECO:0000313" key="5">
    <source>
        <dbReference type="EMBL" id="KAJ4458251.1"/>
    </source>
</evidence>
<protein>
    <recommendedName>
        <fullName evidence="4">Proteasome subunit beta</fullName>
    </recommendedName>
</protein>
<dbReference type="PANTHER" id="PTHR32194">
    <property type="entry name" value="METALLOPROTEASE TLDD"/>
    <property type="match status" value="1"/>
</dbReference>
<evidence type="ECO:0000256" key="1">
    <source>
        <dbReference type="ARBA" id="ARBA00022490"/>
    </source>
</evidence>
<reference evidence="5" key="1">
    <citation type="journal article" date="2022" name="bioRxiv">
        <title>Genomics of Preaxostyla Flagellates Illuminates Evolutionary Transitions and the Path Towards Mitochondrial Loss.</title>
        <authorList>
            <person name="Novak L.V.F."/>
            <person name="Treitli S.C."/>
            <person name="Pyrih J."/>
            <person name="Halakuc P."/>
            <person name="Pipaliya S.V."/>
            <person name="Vacek V."/>
            <person name="Brzon O."/>
            <person name="Soukal P."/>
            <person name="Eme L."/>
            <person name="Dacks J.B."/>
            <person name="Karnkowska A."/>
            <person name="Elias M."/>
            <person name="Hampl V."/>
        </authorList>
    </citation>
    <scope>NUCLEOTIDE SEQUENCE</scope>
    <source>
        <strain evidence="5">RCP-MX</strain>
    </source>
</reference>
<keyword evidence="3 4" id="KW-0539">Nucleus</keyword>
<dbReference type="PROSITE" id="PS51476">
    <property type="entry name" value="PROTEASOME_BETA_2"/>
    <property type="match status" value="1"/>
</dbReference>
<organism evidence="5 6">
    <name type="scientific">Paratrimastix pyriformis</name>
    <dbReference type="NCBI Taxonomy" id="342808"/>
    <lineage>
        <taxon>Eukaryota</taxon>
        <taxon>Metamonada</taxon>
        <taxon>Preaxostyla</taxon>
        <taxon>Paratrimastigidae</taxon>
        <taxon>Paratrimastix</taxon>
    </lineage>
</organism>
<accession>A0ABQ8UJX6</accession>
<dbReference type="PROSITE" id="PS00854">
    <property type="entry name" value="PROTEASOME_BETA_1"/>
    <property type="match status" value="1"/>
</dbReference>
<evidence type="ECO:0000256" key="3">
    <source>
        <dbReference type="ARBA" id="ARBA00023242"/>
    </source>
</evidence>
<dbReference type="Gene3D" id="3.60.20.10">
    <property type="entry name" value="Glutamine Phosphoribosylpyrophosphate, subunit 1, domain 1"/>
    <property type="match status" value="1"/>
</dbReference>
<dbReference type="CDD" id="cd03760">
    <property type="entry name" value="proteasome_beta_type_4"/>
    <property type="match status" value="1"/>
</dbReference>
<proteinExistence type="inferred from homology"/>